<dbReference type="GO" id="GO:0003723">
    <property type="term" value="F:RNA binding"/>
    <property type="evidence" value="ECO:0007669"/>
    <property type="project" value="UniProtKB-KW"/>
</dbReference>
<dbReference type="InterPro" id="IPR007504">
    <property type="entry name" value="H/ACA_rnp_Gar1/Naf1"/>
</dbReference>
<evidence type="ECO:0000256" key="6">
    <source>
        <dbReference type="ARBA" id="ARBA00023242"/>
    </source>
</evidence>
<dbReference type="GO" id="GO:0005732">
    <property type="term" value="C:sno(s)RNA-containing ribonucleoprotein complex"/>
    <property type="evidence" value="ECO:0007669"/>
    <property type="project" value="InterPro"/>
</dbReference>
<dbReference type="Gene3D" id="2.40.10.230">
    <property type="entry name" value="Probable tRNA pseudouridine synthase domain"/>
    <property type="match status" value="1"/>
</dbReference>
<evidence type="ECO:0000256" key="2">
    <source>
        <dbReference type="ARBA" id="ARBA00022517"/>
    </source>
</evidence>
<keyword evidence="5 7" id="KW-0694">RNA-binding</keyword>
<evidence type="ECO:0000313" key="8">
    <source>
        <dbReference type="EMBL" id="KAF9516580.1"/>
    </source>
</evidence>
<keyword evidence="3 7" id="KW-0698">rRNA processing</keyword>
<dbReference type="SUPFAM" id="SSF50447">
    <property type="entry name" value="Translation proteins"/>
    <property type="match status" value="1"/>
</dbReference>
<dbReference type="GO" id="GO:0000493">
    <property type="term" value="P:box H/ACA snoRNP assembly"/>
    <property type="evidence" value="ECO:0007669"/>
    <property type="project" value="InterPro"/>
</dbReference>
<dbReference type="InterPro" id="IPR038664">
    <property type="entry name" value="Gar1/Naf1_Cbf5-bd_sf"/>
</dbReference>
<dbReference type="PANTHER" id="PTHR31633">
    <property type="entry name" value="H/ACA RIBONUCLEOPROTEIN COMPLEX NON-CORE SUBUNIT NAF1"/>
    <property type="match status" value="1"/>
</dbReference>
<dbReference type="PANTHER" id="PTHR31633:SF1">
    <property type="entry name" value="H_ACA RIBONUCLEOPROTEIN COMPLEX NON-CORE SUBUNIT NAF1"/>
    <property type="match status" value="1"/>
</dbReference>
<evidence type="ECO:0000256" key="3">
    <source>
        <dbReference type="ARBA" id="ARBA00022552"/>
    </source>
</evidence>
<accession>A0A9P6E023</accession>
<keyword evidence="2 7" id="KW-0690">Ribosome biogenesis</keyword>
<sequence>TKNEIIPIPKLPTIAKVDDDEELEAVGEVMSIVGTVVIVKAYQDGSNRVLDTDSMLVFEDRKVLGLIYETFGPVLHPMYTVRFPTVADMDPNVVQTSRKVFHVAKRSSFLFTSALRTIKGSDASNLHDEEIGEDEMEFSDDEQEVQFRARLSAR</sequence>
<comment type="subunit">
    <text evidence="7">Component of the small nucleolar ribonucleoprotein particles containing H/ACA-type snoRNAs (H/ACA snoRNPs).</text>
</comment>
<comment type="caution">
    <text evidence="8">The sequence shown here is derived from an EMBL/GenBank/DDBJ whole genome shotgun (WGS) entry which is preliminary data.</text>
</comment>
<dbReference type="Pfam" id="PF04410">
    <property type="entry name" value="Gar1"/>
    <property type="match status" value="1"/>
</dbReference>
<dbReference type="GO" id="GO:0005730">
    <property type="term" value="C:nucleolus"/>
    <property type="evidence" value="ECO:0007669"/>
    <property type="project" value="UniProtKB-SubCell"/>
</dbReference>
<gene>
    <name evidence="8" type="ORF">BS47DRAFT_1292210</name>
</gene>
<keyword evidence="7" id="KW-0687">Ribonucleoprotein</keyword>
<protein>
    <recommendedName>
        <fullName evidence="7">H/ACA ribonucleoprotein complex subunit</fullName>
    </recommendedName>
</protein>
<evidence type="ECO:0000313" key="9">
    <source>
        <dbReference type="Proteomes" id="UP000886523"/>
    </source>
</evidence>
<keyword evidence="4" id="KW-0597">Phosphoprotein</keyword>
<name>A0A9P6E023_9AGAM</name>
<dbReference type="OrthoDB" id="21550at2759"/>
<dbReference type="GO" id="GO:0006364">
    <property type="term" value="P:rRNA processing"/>
    <property type="evidence" value="ECO:0007669"/>
    <property type="project" value="UniProtKB-KW"/>
</dbReference>
<dbReference type="EMBL" id="MU128938">
    <property type="protein sequence ID" value="KAF9516580.1"/>
    <property type="molecule type" value="Genomic_DNA"/>
</dbReference>
<evidence type="ECO:0000256" key="4">
    <source>
        <dbReference type="ARBA" id="ARBA00022553"/>
    </source>
</evidence>
<keyword evidence="9" id="KW-1185">Reference proteome</keyword>
<proteinExistence type="inferred from homology"/>
<organism evidence="8 9">
    <name type="scientific">Hydnum rufescens UP504</name>
    <dbReference type="NCBI Taxonomy" id="1448309"/>
    <lineage>
        <taxon>Eukaryota</taxon>
        <taxon>Fungi</taxon>
        <taxon>Dikarya</taxon>
        <taxon>Basidiomycota</taxon>
        <taxon>Agaricomycotina</taxon>
        <taxon>Agaricomycetes</taxon>
        <taxon>Cantharellales</taxon>
        <taxon>Hydnaceae</taxon>
        <taxon>Hydnum</taxon>
    </lineage>
</organism>
<feature type="non-terminal residue" evidence="8">
    <location>
        <position position="1"/>
    </location>
</feature>
<comment type="similarity">
    <text evidence="1">Belongs to the NAF1 family.</text>
</comment>
<dbReference type="Proteomes" id="UP000886523">
    <property type="component" value="Unassembled WGS sequence"/>
</dbReference>
<evidence type="ECO:0000256" key="1">
    <source>
        <dbReference type="ARBA" id="ARBA00009801"/>
    </source>
</evidence>
<comment type="subcellular location">
    <subcellularLocation>
        <location evidence="7">Nucleus</location>
        <location evidence="7">Nucleolus</location>
    </subcellularLocation>
</comment>
<dbReference type="AlphaFoldDB" id="A0A9P6E023"/>
<evidence type="ECO:0000256" key="5">
    <source>
        <dbReference type="ARBA" id="ARBA00022884"/>
    </source>
</evidence>
<dbReference type="InterPro" id="IPR009000">
    <property type="entry name" value="Transl_B-barrel_sf"/>
</dbReference>
<reference evidence="8" key="1">
    <citation type="journal article" date="2020" name="Nat. Commun.">
        <title>Large-scale genome sequencing of mycorrhizal fungi provides insights into the early evolution of symbiotic traits.</title>
        <authorList>
            <person name="Miyauchi S."/>
            <person name="Kiss E."/>
            <person name="Kuo A."/>
            <person name="Drula E."/>
            <person name="Kohler A."/>
            <person name="Sanchez-Garcia M."/>
            <person name="Morin E."/>
            <person name="Andreopoulos B."/>
            <person name="Barry K.W."/>
            <person name="Bonito G."/>
            <person name="Buee M."/>
            <person name="Carver A."/>
            <person name="Chen C."/>
            <person name="Cichocki N."/>
            <person name="Clum A."/>
            <person name="Culley D."/>
            <person name="Crous P.W."/>
            <person name="Fauchery L."/>
            <person name="Girlanda M."/>
            <person name="Hayes R.D."/>
            <person name="Keri Z."/>
            <person name="LaButti K."/>
            <person name="Lipzen A."/>
            <person name="Lombard V."/>
            <person name="Magnuson J."/>
            <person name="Maillard F."/>
            <person name="Murat C."/>
            <person name="Nolan M."/>
            <person name="Ohm R.A."/>
            <person name="Pangilinan J."/>
            <person name="Pereira M.F."/>
            <person name="Perotto S."/>
            <person name="Peter M."/>
            <person name="Pfister S."/>
            <person name="Riley R."/>
            <person name="Sitrit Y."/>
            <person name="Stielow J.B."/>
            <person name="Szollosi G."/>
            <person name="Zifcakova L."/>
            <person name="Stursova M."/>
            <person name="Spatafora J.W."/>
            <person name="Tedersoo L."/>
            <person name="Vaario L.M."/>
            <person name="Yamada A."/>
            <person name="Yan M."/>
            <person name="Wang P."/>
            <person name="Xu J."/>
            <person name="Bruns T."/>
            <person name="Baldrian P."/>
            <person name="Vilgalys R."/>
            <person name="Dunand C."/>
            <person name="Henrissat B."/>
            <person name="Grigoriev I.V."/>
            <person name="Hibbett D."/>
            <person name="Nagy L.G."/>
            <person name="Martin F.M."/>
        </authorList>
    </citation>
    <scope>NUCLEOTIDE SEQUENCE</scope>
    <source>
        <strain evidence="8">UP504</strain>
    </source>
</reference>
<dbReference type="InterPro" id="IPR040309">
    <property type="entry name" value="Naf1"/>
</dbReference>
<comment type="function">
    <text evidence="7">Required for ribosome biogenesis. Part of a complex which catalyzes pseudouridylation of rRNA. This involves the isomerization of uridine such that the ribose is subsequently attached to C5, instead of the normal N1. Pseudouridine ("psi") residues may serve to stabilize the conformation of rRNAs.</text>
</comment>
<dbReference type="GO" id="GO:0001522">
    <property type="term" value="P:pseudouridine synthesis"/>
    <property type="evidence" value="ECO:0007669"/>
    <property type="project" value="InterPro"/>
</dbReference>
<keyword evidence="6 7" id="KW-0539">Nucleus</keyword>
<comment type="similarity">
    <text evidence="7">Belongs to the GAR1 family.</text>
</comment>
<evidence type="ECO:0000256" key="7">
    <source>
        <dbReference type="RuleBase" id="RU364004"/>
    </source>
</evidence>